<dbReference type="Proteomes" id="UP001500902">
    <property type="component" value="Unassembled WGS sequence"/>
</dbReference>
<evidence type="ECO:0000313" key="2">
    <source>
        <dbReference type="Proteomes" id="UP001500902"/>
    </source>
</evidence>
<dbReference type="InterPro" id="IPR015315">
    <property type="entry name" value="DUF1963"/>
</dbReference>
<dbReference type="InterPro" id="IPR035948">
    <property type="entry name" value="YwqG-like_sf"/>
</dbReference>
<dbReference type="Gene3D" id="2.30.320.10">
    <property type="entry name" value="YwqG-like"/>
    <property type="match status" value="1"/>
</dbReference>
<reference evidence="2" key="1">
    <citation type="journal article" date="2019" name="Int. J. Syst. Evol. Microbiol.">
        <title>The Global Catalogue of Microorganisms (GCM) 10K type strain sequencing project: providing services to taxonomists for standard genome sequencing and annotation.</title>
        <authorList>
            <consortium name="The Broad Institute Genomics Platform"/>
            <consortium name="The Broad Institute Genome Sequencing Center for Infectious Disease"/>
            <person name="Wu L."/>
            <person name="Ma J."/>
        </authorList>
    </citation>
    <scope>NUCLEOTIDE SEQUENCE [LARGE SCALE GENOMIC DNA]</scope>
    <source>
        <strain evidence="2">JCM 16904</strain>
    </source>
</reference>
<gene>
    <name evidence="1" type="ORF">GCM10022224_053230</name>
</gene>
<name>A0ABP7C9U5_9ACTN</name>
<sequence length="265" mass="28719">MEFDGQAELLQESVERLGERAGRQFAALARRGFRLTPPADGAGATGHCRFGGPALLEPGTSWPRFGGFPLSLHAVLDTGALAAWLGTDLPTRPGLLNFFFLDPDVPYDEHRHLDDSAPEACRVVPADPARAAETAAPAPARTYPAVPVHADPVVMLPDSFDVDDDDVPYDRDEHWGATSLILDAMYDLDGNTSGGHRAFGWPDTSYASKVTRRDADGPVVHLLQLAADAHLGWGWGDNGTMYFTIPMKAFAEGDFSRVEPEMRCC</sequence>
<dbReference type="Pfam" id="PF09234">
    <property type="entry name" value="DUF1963"/>
    <property type="match status" value="1"/>
</dbReference>
<dbReference type="SUPFAM" id="SSF103032">
    <property type="entry name" value="Hypothetical protein YwqG"/>
    <property type="match status" value="1"/>
</dbReference>
<evidence type="ECO:0008006" key="3">
    <source>
        <dbReference type="Google" id="ProtNLM"/>
    </source>
</evidence>
<dbReference type="EMBL" id="BAAAZP010000098">
    <property type="protein sequence ID" value="GAA3682214.1"/>
    <property type="molecule type" value="Genomic_DNA"/>
</dbReference>
<evidence type="ECO:0000313" key="1">
    <source>
        <dbReference type="EMBL" id="GAA3682214.1"/>
    </source>
</evidence>
<proteinExistence type="predicted"/>
<accession>A0ABP7C9U5</accession>
<protein>
    <recommendedName>
        <fullName evidence="3">DUF1963 domain-containing protein</fullName>
    </recommendedName>
</protein>
<organism evidence="1 2">
    <name type="scientific">Nonomuraea antimicrobica</name>
    <dbReference type="NCBI Taxonomy" id="561173"/>
    <lineage>
        <taxon>Bacteria</taxon>
        <taxon>Bacillati</taxon>
        <taxon>Actinomycetota</taxon>
        <taxon>Actinomycetes</taxon>
        <taxon>Streptosporangiales</taxon>
        <taxon>Streptosporangiaceae</taxon>
        <taxon>Nonomuraea</taxon>
    </lineage>
</organism>
<keyword evidence="2" id="KW-1185">Reference proteome</keyword>
<dbReference type="RefSeq" id="WP_344883623.1">
    <property type="nucleotide sequence ID" value="NZ_BAAAZP010000098.1"/>
</dbReference>
<comment type="caution">
    <text evidence="1">The sequence shown here is derived from an EMBL/GenBank/DDBJ whole genome shotgun (WGS) entry which is preliminary data.</text>
</comment>